<dbReference type="InterPro" id="IPR025275">
    <property type="entry name" value="DUF4015"/>
</dbReference>
<evidence type="ECO:0000259" key="2">
    <source>
        <dbReference type="Pfam" id="PF13200"/>
    </source>
</evidence>
<dbReference type="AlphaFoldDB" id="A0A1J4U7N5"/>
<evidence type="ECO:0000313" key="3">
    <source>
        <dbReference type="EMBL" id="OIO18263.1"/>
    </source>
</evidence>
<organism evidence="3 4">
    <name type="scientific">Candidatus Magasanikbacteria bacterium CG1_02_32_51</name>
    <dbReference type="NCBI Taxonomy" id="1805238"/>
    <lineage>
        <taxon>Bacteria</taxon>
        <taxon>Candidatus Magasanikiibacteriota</taxon>
    </lineage>
</organism>
<dbReference type="InterPro" id="IPR017853">
    <property type="entry name" value="GH"/>
</dbReference>
<evidence type="ECO:0000313" key="4">
    <source>
        <dbReference type="Proteomes" id="UP000181941"/>
    </source>
</evidence>
<dbReference type="Pfam" id="PF13200">
    <property type="entry name" value="DUF4015"/>
    <property type="match status" value="1"/>
</dbReference>
<dbReference type="STRING" id="1805238.AUJ23_04060"/>
<reference evidence="3 4" key="1">
    <citation type="journal article" date="2016" name="Environ. Microbiol.">
        <title>Genomic resolution of a cold subsurface aquifer community provides metabolic insights for novel microbes adapted to high CO concentrations.</title>
        <authorList>
            <person name="Probst A.J."/>
            <person name="Castelle C.J."/>
            <person name="Singh A."/>
            <person name="Brown C.T."/>
            <person name="Anantharaman K."/>
            <person name="Sharon I."/>
            <person name="Hug L.A."/>
            <person name="Burstein D."/>
            <person name="Emerson J.B."/>
            <person name="Thomas B.C."/>
            <person name="Banfield J.F."/>
        </authorList>
    </citation>
    <scope>NUCLEOTIDE SEQUENCE [LARGE SCALE GENOMIC DNA]</scope>
    <source>
        <strain evidence="3">CG1_02_32_51</strain>
    </source>
</reference>
<dbReference type="Proteomes" id="UP000181941">
    <property type="component" value="Unassembled WGS sequence"/>
</dbReference>
<feature type="transmembrane region" description="Helical" evidence="1">
    <location>
        <begin position="7"/>
        <end position="26"/>
    </location>
</feature>
<dbReference type="SUPFAM" id="SSF51445">
    <property type="entry name" value="(Trans)glycosidases"/>
    <property type="match status" value="1"/>
</dbReference>
<evidence type="ECO:0000256" key="1">
    <source>
        <dbReference type="SAM" id="Phobius"/>
    </source>
</evidence>
<accession>A0A1J4U7N5</accession>
<protein>
    <recommendedName>
        <fullName evidence="2">DUF4015 domain-containing protein</fullName>
    </recommendedName>
</protein>
<gene>
    <name evidence="3" type="ORF">AUJ23_04060</name>
</gene>
<dbReference type="EMBL" id="MNVC01000048">
    <property type="protein sequence ID" value="OIO18263.1"/>
    <property type="molecule type" value="Genomic_DNA"/>
</dbReference>
<sequence length="388" mass="44382">MNQKHSFLFLLIFTGFSFLCIFIFLIEWQKTNFLQSDLVFSENNSIFILQKNIIENRGQTNFVNKTKPEKQIVKGLYLTAYSAGSPAKVDSIIDLIDRTELNAVVVDIKDYSGLVLYDSQIPLVKEFDLKDNRLGDVQALVQKFHDNNIYVIARQTVFQDPILAQKKPELALKSKAGGLWRDNKGLAWVDASKEDVWQYNLDIAREAVAFGFDEINFDYVRFPSDGNMSLLVYDNDDKEKYEVMHDFFVFLNENLGDAPVYISLDFFGFAMERHDGMGIGQRLEDAVDEVDYICPMMYPSHYPVGHLGFANPADHPAEVIANGMEKGIEYFVDNKAEVRPWIQDFNLGAVYGATKIRAQIDMVEKYSNAGWLLWNAANRYSSDGLRLE</sequence>
<comment type="caution">
    <text evidence="3">The sequence shown here is derived from an EMBL/GenBank/DDBJ whole genome shotgun (WGS) entry which is preliminary data.</text>
</comment>
<feature type="domain" description="DUF4015" evidence="2">
    <location>
        <begin position="75"/>
        <end position="380"/>
    </location>
</feature>
<keyword evidence="1" id="KW-0812">Transmembrane</keyword>
<proteinExistence type="predicted"/>
<name>A0A1J4U7N5_9BACT</name>
<keyword evidence="1" id="KW-1133">Transmembrane helix</keyword>
<keyword evidence="1" id="KW-0472">Membrane</keyword>